<dbReference type="PANTHER" id="PTHR30255:SF2">
    <property type="entry name" value="SINGLE-STRANDED-DNA-SPECIFIC EXONUCLEASE RECJ"/>
    <property type="match status" value="1"/>
</dbReference>
<comment type="similarity">
    <text evidence="1">Belongs to the RecJ family.</text>
</comment>
<evidence type="ECO:0000256" key="4">
    <source>
        <dbReference type="ARBA" id="ARBA00022801"/>
    </source>
</evidence>
<dbReference type="EMBL" id="CP013099">
    <property type="protein sequence ID" value="ALP53006.1"/>
    <property type="molecule type" value="Genomic_DNA"/>
</dbReference>
<dbReference type="Pfam" id="PF17768">
    <property type="entry name" value="RecJ_OB"/>
    <property type="match status" value="1"/>
</dbReference>
<dbReference type="KEGG" id="tee:Tel_07460"/>
<keyword evidence="4" id="KW-0378">Hydrolase</keyword>
<evidence type="ECO:0000256" key="5">
    <source>
        <dbReference type="ARBA" id="ARBA00022839"/>
    </source>
</evidence>
<evidence type="ECO:0000256" key="1">
    <source>
        <dbReference type="ARBA" id="ARBA00005915"/>
    </source>
</evidence>
<evidence type="ECO:0000256" key="3">
    <source>
        <dbReference type="ARBA" id="ARBA00022722"/>
    </source>
</evidence>
<organism evidence="9 10">
    <name type="scientific">Candidatus Tenderia electrophaga</name>
    <dbReference type="NCBI Taxonomy" id="1748243"/>
    <lineage>
        <taxon>Bacteria</taxon>
        <taxon>Pseudomonadati</taxon>
        <taxon>Pseudomonadota</taxon>
        <taxon>Gammaproteobacteria</taxon>
        <taxon>Candidatus Tenderiales</taxon>
        <taxon>Candidatus Tenderiaceae</taxon>
        <taxon>Candidatus Tenderia</taxon>
    </lineage>
</organism>
<dbReference type="Proteomes" id="UP000055136">
    <property type="component" value="Chromosome"/>
</dbReference>
<feature type="domain" description="RecJ OB" evidence="8">
    <location>
        <begin position="469"/>
        <end position="572"/>
    </location>
</feature>
<evidence type="ECO:0000259" key="8">
    <source>
        <dbReference type="Pfam" id="PF17768"/>
    </source>
</evidence>
<dbReference type="STRING" id="1748243.Tel_07460"/>
<accession>A0A0S2TCY8</accession>
<feature type="domain" description="DHHA1" evidence="7">
    <location>
        <begin position="360"/>
        <end position="453"/>
    </location>
</feature>
<dbReference type="InterPro" id="IPR051673">
    <property type="entry name" value="SSDNA_exonuclease_RecJ"/>
</dbReference>
<evidence type="ECO:0000313" key="9">
    <source>
        <dbReference type="EMBL" id="ALP53006.1"/>
    </source>
</evidence>
<dbReference type="InterPro" id="IPR041122">
    <property type="entry name" value="RecJ_OB"/>
</dbReference>
<dbReference type="Gene3D" id="3.90.1640.30">
    <property type="match status" value="1"/>
</dbReference>
<dbReference type="GO" id="GO:0006281">
    <property type="term" value="P:DNA repair"/>
    <property type="evidence" value="ECO:0007669"/>
    <property type="project" value="InterPro"/>
</dbReference>
<evidence type="ECO:0000259" key="6">
    <source>
        <dbReference type="Pfam" id="PF01368"/>
    </source>
</evidence>
<keyword evidence="10" id="KW-1185">Reference proteome</keyword>
<protein>
    <recommendedName>
        <fullName evidence="2">Single-stranded-DNA-specific exonuclease RecJ</fullName>
    </recommendedName>
</protein>
<dbReference type="InterPro" id="IPR004610">
    <property type="entry name" value="RecJ"/>
</dbReference>
<feature type="domain" description="DDH" evidence="6">
    <location>
        <begin position="72"/>
        <end position="232"/>
    </location>
</feature>
<keyword evidence="5 9" id="KW-0269">Exonuclease</keyword>
<sequence>MTVEILRRAVPDNWHTLFPDLHPVLARVYAGRQVASERELETGLDRLPPPQLMKGMAQAVAVLARAVEDGRRILVVGDFDADGATSTALALRALRLLGAADVQFLVPNRFEYGYGLTPEIVAVAAARAPDVIVTVDNGIASLDGVRAARAHGMQVVVTDHHLPGATLPEAEAIVNPNQPGCQFPSKSLAGVGVIFYVMLALRAALRDNGWFQRRSLESPNLAQLLDIVALGTVADVVPLDHINRILVAQGLARIRSGRCCPGIQALLEVAGRRGDTVVAADMGFAVGPRLNAAGRLQDMSLGIQCLLTDDPQQARALAAELDGLNRRRRAIEDEMRDQALHHLQALQLEETAALPAGLCLFHEEWHQGVIGILAARIKERYHRPVIAFAAADDDHIKGSARSVAGFHIRDGLEAVATRCPGLVQKFGGHAMAAGLTVKRTDFEDFVCAFDAEVRRHLAEDDLRGRVWSDGALNGADLNLGLAESLRQAGPWGQGFPEPVFDGEFRLLKRRIVGERHLKLTLQTDGAGQVLDAIAFNVVDDAWPADVAMVKMAYKLDVNHYRDSRTLQLMVEHIEPLAATTPS</sequence>
<dbReference type="AlphaFoldDB" id="A0A0S2TCY8"/>
<dbReference type="PANTHER" id="PTHR30255">
    <property type="entry name" value="SINGLE-STRANDED-DNA-SPECIFIC EXONUCLEASE RECJ"/>
    <property type="match status" value="1"/>
</dbReference>
<dbReference type="FunFam" id="3.90.1640.30:FF:000001">
    <property type="entry name" value="Single-stranded-DNA-specific exonuclease RecJ"/>
    <property type="match status" value="1"/>
</dbReference>
<dbReference type="GO" id="GO:0008409">
    <property type="term" value="F:5'-3' exonuclease activity"/>
    <property type="evidence" value="ECO:0007669"/>
    <property type="project" value="InterPro"/>
</dbReference>
<dbReference type="NCBIfam" id="TIGR00644">
    <property type="entry name" value="recJ"/>
    <property type="match status" value="1"/>
</dbReference>
<evidence type="ECO:0000256" key="2">
    <source>
        <dbReference type="ARBA" id="ARBA00019841"/>
    </source>
</evidence>
<proteinExistence type="inferred from homology"/>
<evidence type="ECO:0000313" key="10">
    <source>
        <dbReference type="Proteomes" id="UP000055136"/>
    </source>
</evidence>
<dbReference type="InterPro" id="IPR001667">
    <property type="entry name" value="DDH_dom"/>
</dbReference>
<reference evidence="9" key="1">
    <citation type="submission" date="2015-10" db="EMBL/GenBank/DDBJ databases">
        <title>Description of Candidatus Tenderia electrophaga gen. nov, sp. nov., an Uncultivated Electroautotroph from a Biocathode Enrichment.</title>
        <authorList>
            <person name="Eddie B.J."/>
            <person name="Malanoski A.P."/>
            <person name="Wang Z."/>
            <person name="Hall R.J."/>
            <person name="Oh S.D."/>
            <person name="Heiner C."/>
            <person name="Lin B."/>
            <person name="Strycharz-Glaven S.M."/>
        </authorList>
    </citation>
    <scope>NUCLEOTIDE SEQUENCE [LARGE SCALE GENOMIC DNA]</scope>
    <source>
        <strain evidence="9">NRL1</strain>
    </source>
</reference>
<keyword evidence="3" id="KW-0540">Nuclease</keyword>
<name>A0A0S2TCY8_9GAMM</name>
<dbReference type="GO" id="GO:0003676">
    <property type="term" value="F:nucleic acid binding"/>
    <property type="evidence" value="ECO:0007669"/>
    <property type="project" value="InterPro"/>
</dbReference>
<dbReference type="Pfam" id="PF01368">
    <property type="entry name" value="DHH"/>
    <property type="match status" value="1"/>
</dbReference>
<evidence type="ECO:0000259" key="7">
    <source>
        <dbReference type="Pfam" id="PF02272"/>
    </source>
</evidence>
<dbReference type="SUPFAM" id="SSF64182">
    <property type="entry name" value="DHH phosphoesterases"/>
    <property type="match status" value="1"/>
</dbReference>
<dbReference type="InterPro" id="IPR003156">
    <property type="entry name" value="DHHA1_dom"/>
</dbReference>
<dbReference type="Pfam" id="PF02272">
    <property type="entry name" value="DHHA1"/>
    <property type="match status" value="1"/>
</dbReference>
<dbReference type="GO" id="GO:0006310">
    <property type="term" value="P:DNA recombination"/>
    <property type="evidence" value="ECO:0007669"/>
    <property type="project" value="InterPro"/>
</dbReference>
<dbReference type="Gene3D" id="3.10.310.30">
    <property type="match status" value="1"/>
</dbReference>
<gene>
    <name evidence="9" type="ORF">Tel_07460</name>
</gene>
<dbReference type="InterPro" id="IPR038763">
    <property type="entry name" value="DHH_sf"/>
</dbReference>